<dbReference type="PANTHER" id="PTHR24183">
    <property type="entry name" value="FIBRONECTIN TYPE 3 AND ANKYRIN REPEAT DOMAINS PROTEIN 1"/>
    <property type="match status" value="1"/>
</dbReference>
<evidence type="ECO:0000259" key="13">
    <source>
        <dbReference type="PROSITE" id="PS50853"/>
    </source>
</evidence>
<dbReference type="PROSITE" id="PS50853">
    <property type="entry name" value="FN3"/>
    <property type="match status" value="1"/>
</dbReference>
<keyword evidence="5" id="KW-0677">Repeat</keyword>
<reference evidence="14 15" key="1">
    <citation type="journal article" date="2010" name="Nature">
        <title>The sequence and de novo assembly of the giant panda genome.</title>
        <authorList>
            <person name="Li R."/>
            <person name="Fan W."/>
            <person name="Tian G."/>
            <person name="Zhu H."/>
            <person name="He L."/>
            <person name="Cai J."/>
            <person name="Huang Q."/>
            <person name="Cai Q."/>
            <person name="Li B."/>
            <person name="Bai Y."/>
            <person name="Zhang Z."/>
            <person name="Zhang Y."/>
            <person name="Wang W."/>
            <person name="Li J."/>
            <person name="Wei F."/>
            <person name="Li H."/>
            <person name="Jian M."/>
            <person name="Li J."/>
            <person name="Zhang Z."/>
            <person name="Nielsen R."/>
            <person name="Li D."/>
            <person name="Gu W."/>
            <person name="Yang Z."/>
            <person name="Xuan Z."/>
            <person name="Ryder O.A."/>
            <person name="Leung F.C."/>
            <person name="Zhou Y."/>
            <person name="Cao J."/>
            <person name="Sun X."/>
            <person name="Fu Y."/>
            <person name="Fang X."/>
            <person name="Guo X."/>
            <person name="Wang B."/>
            <person name="Hou R."/>
            <person name="Shen F."/>
            <person name="Mu B."/>
            <person name="Ni P."/>
            <person name="Lin R."/>
            <person name="Qian W."/>
            <person name="Wang G."/>
            <person name="Yu C."/>
            <person name="Nie W."/>
            <person name="Wang J."/>
            <person name="Wu Z."/>
            <person name="Liang H."/>
            <person name="Min J."/>
            <person name="Wu Q."/>
            <person name="Cheng S."/>
            <person name="Ruan J."/>
            <person name="Wang M."/>
            <person name="Shi Z."/>
            <person name="Wen M."/>
            <person name="Liu B."/>
            <person name="Ren X."/>
            <person name="Zheng H."/>
            <person name="Dong D."/>
            <person name="Cook K."/>
            <person name="Shan G."/>
            <person name="Zhang H."/>
            <person name="Kosiol C."/>
            <person name="Xie X."/>
            <person name="Lu Z."/>
            <person name="Zheng H."/>
            <person name="Li Y."/>
            <person name="Steiner C.C."/>
            <person name="Lam T.T."/>
            <person name="Lin S."/>
            <person name="Zhang Q."/>
            <person name="Li G."/>
            <person name="Tian J."/>
            <person name="Gong T."/>
            <person name="Liu H."/>
            <person name="Zhang D."/>
            <person name="Fang L."/>
            <person name="Ye C."/>
            <person name="Zhang J."/>
            <person name="Hu W."/>
            <person name="Xu A."/>
            <person name="Ren Y."/>
            <person name="Zhang G."/>
            <person name="Bruford M.W."/>
            <person name="Li Q."/>
            <person name="Ma L."/>
            <person name="Guo Y."/>
            <person name="An N."/>
            <person name="Hu Y."/>
            <person name="Zheng Y."/>
            <person name="Shi Y."/>
            <person name="Li Z."/>
            <person name="Liu Q."/>
            <person name="Chen Y."/>
            <person name="Zhao J."/>
            <person name="Qu N."/>
            <person name="Zhao S."/>
            <person name="Tian F."/>
            <person name="Wang X."/>
            <person name="Wang H."/>
            <person name="Xu L."/>
            <person name="Liu X."/>
            <person name="Vinar T."/>
            <person name="Wang Y."/>
            <person name="Lam T.W."/>
            <person name="Yiu S.M."/>
            <person name="Liu S."/>
            <person name="Zhang H."/>
            <person name="Li D."/>
            <person name="Huang Y."/>
            <person name="Wang X."/>
            <person name="Yang G."/>
            <person name="Jiang Z."/>
            <person name="Wang J."/>
            <person name="Qin N."/>
            <person name="Li L."/>
            <person name="Li J."/>
            <person name="Bolund L."/>
            <person name="Kristiansen K."/>
            <person name="Wong G.K."/>
            <person name="Olson M."/>
            <person name="Zhang X."/>
            <person name="Li S."/>
            <person name="Yang H."/>
            <person name="Wang J."/>
            <person name="Wang J."/>
        </authorList>
    </citation>
    <scope>NUCLEOTIDE SEQUENCE [LARGE SCALE GENOMIC DNA]</scope>
</reference>
<evidence type="ECO:0000256" key="1">
    <source>
        <dbReference type="ARBA" id="ARBA00004120"/>
    </source>
</evidence>
<dbReference type="SUPFAM" id="SSF49265">
    <property type="entry name" value="Fibronectin type III"/>
    <property type="match status" value="1"/>
</dbReference>
<keyword evidence="15" id="KW-1185">Reference proteome</keyword>
<dbReference type="SMART" id="SM00060">
    <property type="entry name" value="FN3"/>
    <property type="match status" value="1"/>
</dbReference>
<keyword evidence="8" id="KW-0206">Cytoskeleton</keyword>
<evidence type="ECO:0000256" key="12">
    <source>
        <dbReference type="ARBA" id="ARBA00061712"/>
    </source>
</evidence>
<sequence>MHSADLGSLRKWNPESLYRSFLEITPSAKPHPPVVGKVTHHSIELYWDLEKRAKRQGPQEQWFRFSIEEEDPKMHTYGIIYTGYATKHVVEGLEPRTLYRFRLKVTSPSGEYEYSPAVSVSTTSEYMNTTVLYLKIRGATSCTSCLSLGLTGSRNSSFFFF</sequence>
<evidence type="ECO:0000256" key="11">
    <source>
        <dbReference type="ARBA" id="ARBA00053760"/>
    </source>
</evidence>
<keyword evidence="9" id="KW-0539">Nucleus</keyword>
<dbReference type="InterPro" id="IPR036116">
    <property type="entry name" value="FN3_sf"/>
</dbReference>
<evidence type="ECO:0000256" key="9">
    <source>
        <dbReference type="ARBA" id="ARBA00023242"/>
    </source>
</evidence>
<keyword evidence="7" id="KW-0040">ANK repeat</keyword>
<dbReference type="Proteomes" id="UP000008912">
    <property type="component" value="Unassembled WGS sequence"/>
</dbReference>
<dbReference type="Ensembl" id="ENSAMET00000046669.1">
    <property type="protein sequence ID" value="ENSAMEP00000037722.1"/>
    <property type="gene ID" value="ENSAMEG00000024389.1"/>
</dbReference>
<dbReference type="InterPro" id="IPR013783">
    <property type="entry name" value="Ig-like_fold"/>
</dbReference>
<organism evidence="14 15">
    <name type="scientific">Ailuropoda melanoleuca</name>
    <name type="common">Giant panda</name>
    <dbReference type="NCBI Taxonomy" id="9646"/>
    <lineage>
        <taxon>Eukaryota</taxon>
        <taxon>Metazoa</taxon>
        <taxon>Chordata</taxon>
        <taxon>Craniata</taxon>
        <taxon>Vertebrata</taxon>
        <taxon>Euteleostomi</taxon>
        <taxon>Mammalia</taxon>
        <taxon>Eutheria</taxon>
        <taxon>Laurasiatheria</taxon>
        <taxon>Carnivora</taxon>
        <taxon>Caniformia</taxon>
        <taxon>Ursidae</taxon>
        <taxon>Ailuropoda</taxon>
    </lineage>
</organism>
<reference evidence="14" key="3">
    <citation type="submission" date="2025-09" db="UniProtKB">
        <authorList>
            <consortium name="Ensembl"/>
        </authorList>
    </citation>
    <scope>IDENTIFICATION</scope>
</reference>
<dbReference type="InterPro" id="IPR003961">
    <property type="entry name" value="FN3_dom"/>
</dbReference>
<evidence type="ECO:0000256" key="3">
    <source>
        <dbReference type="ARBA" id="ARBA00004514"/>
    </source>
</evidence>
<keyword evidence="4" id="KW-0963">Cytoplasm</keyword>
<evidence type="ECO:0000256" key="7">
    <source>
        <dbReference type="ARBA" id="ARBA00023043"/>
    </source>
</evidence>
<dbReference type="CDD" id="cd00063">
    <property type="entry name" value="FN3"/>
    <property type="match status" value="1"/>
</dbReference>
<keyword evidence="10" id="KW-0966">Cell projection</keyword>
<dbReference type="AlphaFoldDB" id="A0A7N5KAY1"/>
<protein>
    <recommendedName>
        <fullName evidence="13">Fibronectin type-III domain-containing protein</fullName>
    </recommendedName>
</protein>
<dbReference type="FunFam" id="2.60.40.10:FF:000598">
    <property type="entry name" value="Fibronectin type 3 and ankyrin repeat domains protein 1"/>
    <property type="match status" value="1"/>
</dbReference>
<keyword evidence="6" id="KW-0832">Ubl conjugation</keyword>
<accession>A0A7N5KAY1</accession>
<dbReference type="GO" id="GO:0005634">
    <property type="term" value="C:nucleus"/>
    <property type="evidence" value="ECO:0007669"/>
    <property type="project" value="UniProtKB-SubCell"/>
</dbReference>
<evidence type="ECO:0000256" key="2">
    <source>
        <dbReference type="ARBA" id="ARBA00004123"/>
    </source>
</evidence>
<evidence type="ECO:0000256" key="8">
    <source>
        <dbReference type="ARBA" id="ARBA00023212"/>
    </source>
</evidence>
<comment type="subunit">
    <text evidence="12">Interacts with COPS5; regulates the phosphorylation of JUN and the transcriptional activity of AP-1. Interacts with RYBP; may prevent the ubiquitin-mediated proteasomal degradation of FANK1.</text>
</comment>
<dbReference type="GeneTree" id="ENSGT00940000160878"/>
<dbReference type="GO" id="GO:0042981">
    <property type="term" value="P:regulation of apoptotic process"/>
    <property type="evidence" value="ECO:0007669"/>
    <property type="project" value="TreeGrafter"/>
</dbReference>
<dbReference type="GO" id="GO:0005829">
    <property type="term" value="C:cytosol"/>
    <property type="evidence" value="ECO:0007669"/>
    <property type="project" value="UniProtKB-SubCell"/>
</dbReference>
<evidence type="ECO:0000256" key="10">
    <source>
        <dbReference type="ARBA" id="ARBA00023273"/>
    </source>
</evidence>
<feature type="domain" description="Fibronectin type-III" evidence="13">
    <location>
        <begin position="29"/>
        <end position="125"/>
    </location>
</feature>
<evidence type="ECO:0000256" key="4">
    <source>
        <dbReference type="ARBA" id="ARBA00022490"/>
    </source>
</evidence>
<dbReference type="InParanoid" id="A0A7N5KAY1"/>
<evidence type="ECO:0000256" key="5">
    <source>
        <dbReference type="ARBA" id="ARBA00022737"/>
    </source>
</evidence>
<evidence type="ECO:0000313" key="14">
    <source>
        <dbReference type="Ensembl" id="ENSAMEP00000037722.1"/>
    </source>
</evidence>
<dbReference type="PANTHER" id="PTHR24183:SF1">
    <property type="entry name" value="FIBRONECTIN TYPE 3 AND ANKYRIN REPEAT DOMAINS PROTEIN 1"/>
    <property type="match status" value="1"/>
</dbReference>
<dbReference type="Gene3D" id="2.60.40.10">
    <property type="entry name" value="Immunoglobulins"/>
    <property type="match status" value="1"/>
</dbReference>
<comment type="function">
    <text evidence="11">Through the activation of JUN and AP-1-mediated transcription, may regulate apoptosis.</text>
</comment>
<name>A0A7N5KAY1_AILME</name>
<evidence type="ECO:0000313" key="15">
    <source>
        <dbReference type="Proteomes" id="UP000008912"/>
    </source>
</evidence>
<evidence type="ECO:0000256" key="6">
    <source>
        <dbReference type="ARBA" id="ARBA00022843"/>
    </source>
</evidence>
<reference evidence="14" key="2">
    <citation type="submission" date="2025-08" db="UniProtKB">
        <authorList>
            <consortium name="Ensembl"/>
        </authorList>
    </citation>
    <scope>IDENTIFICATION</scope>
</reference>
<comment type="subcellular location">
    <subcellularLocation>
        <location evidence="1">Cytoplasm</location>
        <location evidence="1">Cytoskeleton</location>
        <location evidence="1">Cilium basal body</location>
    </subcellularLocation>
    <subcellularLocation>
        <location evidence="3">Cytoplasm</location>
        <location evidence="3">Cytosol</location>
    </subcellularLocation>
    <subcellularLocation>
        <location evidence="2">Nucleus</location>
    </subcellularLocation>
</comment>
<proteinExistence type="predicted"/>